<organism evidence="3 4">
    <name type="scientific">Dysosmobacter welbionis</name>
    <dbReference type="NCBI Taxonomy" id="2093857"/>
    <lineage>
        <taxon>Bacteria</taxon>
        <taxon>Bacillati</taxon>
        <taxon>Bacillota</taxon>
        <taxon>Clostridia</taxon>
        <taxon>Eubacteriales</taxon>
        <taxon>Oscillospiraceae</taxon>
        <taxon>Dysosmobacter</taxon>
    </lineage>
</organism>
<dbReference type="EMBL" id="CP034413">
    <property type="protein sequence ID" value="QCI58788.1"/>
    <property type="molecule type" value="Genomic_DNA"/>
</dbReference>
<reference evidence="4" key="1">
    <citation type="submission" date="2018-12" db="EMBL/GenBank/DDBJ databases">
        <title>Dusodibacter welbiota gen. nov., sp. nov., isolated from human faeces and emended description of the Oscillibacter genus.</title>
        <authorList>
            <person name="Le Roy T."/>
            <person name="Van der Smissen P."/>
            <person name="Delzenne N."/>
            <person name="Muccioli G."/>
            <person name="Collet J.F."/>
            <person name="Cani P.D."/>
        </authorList>
    </citation>
    <scope>NUCLEOTIDE SEQUENCE [LARGE SCALE GENOMIC DNA]</scope>
    <source>
        <strain evidence="4">J115</strain>
    </source>
</reference>
<evidence type="ECO:0000256" key="2">
    <source>
        <dbReference type="SAM" id="Phobius"/>
    </source>
</evidence>
<dbReference type="KEGG" id="obj:EIO64_05780"/>
<dbReference type="Proteomes" id="UP000298642">
    <property type="component" value="Chromosome"/>
</dbReference>
<keyword evidence="1" id="KW-0175">Coiled coil</keyword>
<accession>A0A4D7AMR5</accession>
<keyword evidence="2" id="KW-0472">Membrane</keyword>
<gene>
    <name evidence="3" type="ORF">EIO64_05780</name>
</gene>
<evidence type="ECO:0000313" key="3">
    <source>
        <dbReference type="EMBL" id="QCI58788.1"/>
    </source>
</evidence>
<sequence>MAEQKEGPSLAAARELRYNSRSAVYGDLAYDLDREVRERALRHAGEAPRHQTAVEAVPKAKPRVRSLSKAQVRQRQKVSVLSVLGVGAAIGLAVMVLMGYIQLTIISDEVVSLQNQLEELQTENVTLTAQHEQMFDLATVKEVAEAAGMSKPSSSQIYYIDLSEGDSAVVYQQEESNLLSRLLTSLNHGIYAVVEYFE</sequence>
<evidence type="ECO:0000313" key="4">
    <source>
        <dbReference type="Proteomes" id="UP000298642"/>
    </source>
</evidence>
<evidence type="ECO:0000256" key="1">
    <source>
        <dbReference type="SAM" id="Coils"/>
    </source>
</evidence>
<keyword evidence="2" id="KW-1133">Transmembrane helix</keyword>
<keyword evidence="2" id="KW-0812">Transmembrane</keyword>
<feature type="coiled-coil region" evidence="1">
    <location>
        <begin position="103"/>
        <end position="130"/>
    </location>
</feature>
<protein>
    <recommendedName>
        <fullName evidence="5">Cell division protein FtsL</fullName>
    </recommendedName>
</protein>
<evidence type="ECO:0008006" key="5">
    <source>
        <dbReference type="Google" id="ProtNLM"/>
    </source>
</evidence>
<keyword evidence="4" id="KW-1185">Reference proteome</keyword>
<feature type="transmembrane region" description="Helical" evidence="2">
    <location>
        <begin position="78"/>
        <end position="101"/>
    </location>
</feature>
<name>A0A4D7AMR5_9FIRM</name>
<dbReference type="AlphaFoldDB" id="A0A4D7AMR5"/>
<proteinExistence type="predicted"/>